<evidence type="ECO:0000313" key="2">
    <source>
        <dbReference type="EMBL" id="ORZ22953.1"/>
    </source>
</evidence>
<organism evidence="2 3">
    <name type="scientific">Absidia repens</name>
    <dbReference type="NCBI Taxonomy" id="90262"/>
    <lineage>
        <taxon>Eukaryota</taxon>
        <taxon>Fungi</taxon>
        <taxon>Fungi incertae sedis</taxon>
        <taxon>Mucoromycota</taxon>
        <taxon>Mucoromycotina</taxon>
        <taxon>Mucoromycetes</taxon>
        <taxon>Mucorales</taxon>
        <taxon>Cunninghamellaceae</taxon>
        <taxon>Absidia</taxon>
    </lineage>
</organism>
<dbReference type="AlphaFoldDB" id="A0A1X2IVA3"/>
<proteinExistence type="predicted"/>
<protein>
    <submittedName>
        <fullName evidence="2">Uncharacterized protein</fullName>
    </submittedName>
</protein>
<dbReference type="EMBL" id="MCGE01000003">
    <property type="protein sequence ID" value="ORZ22953.1"/>
    <property type="molecule type" value="Genomic_DNA"/>
</dbReference>
<name>A0A1X2IVA3_9FUNG</name>
<keyword evidence="1" id="KW-0812">Transmembrane</keyword>
<sequence length="89" mass="10492">MPFFSYVLFILNCNLRLLSPSILAFRGFGLIFFIPPYSSMYISLNHSLDSHHPSYVFFFILFVNIDHSPLLILQFFFNHLSSLQHLLYT</sequence>
<keyword evidence="3" id="KW-1185">Reference proteome</keyword>
<dbReference type="Proteomes" id="UP000193560">
    <property type="component" value="Unassembled WGS sequence"/>
</dbReference>
<keyword evidence="1" id="KW-0472">Membrane</keyword>
<feature type="transmembrane region" description="Helical" evidence="1">
    <location>
        <begin position="6"/>
        <end position="34"/>
    </location>
</feature>
<evidence type="ECO:0000313" key="3">
    <source>
        <dbReference type="Proteomes" id="UP000193560"/>
    </source>
</evidence>
<evidence type="ECO:0000256" key="1">
    <source>
        <dbReference type="SAM" id="Phobius"/>
    </source>
</evidence>
<reference evidence="2 3" key="1">
    <citation type="submission" date="2016-07" db="EMBL/GenBank/DDBJ databases">
        <title>Pervasive Adenine N6-methylation of Active Genes in Fungi.</title>
        <authorList>
            <consortium name="DOE Joint Genome Institute"/>
            <person name="Mondo S.J."/>
            <person name="Dannebaum R.O."/>
            <person name="Kuo R.C."/>
            <person name="Labutti K."/>
            <person name="Haridas S."/>
            <person name="Kuo A."/>
            <person name="Salamov A."/>
            <person name="Ahrendt S.R."/>
            <person name="Lipzen A."/>
            <person name="Sullivan W."/>
            <person name="Andreopoulos W.B."/>
            <person name="Clum A."/>
            <person name="Lindquist E."/>
            <person name="Daum C."/>
            <person name="Ramamoorthy G.K."/>
            <person name="Gryganskyi A."/>
            <person name="Culley D."/>
            <person name="Magnuson J.K."/>
            <person name="James T.Y."/>
            <person name="O'Malley M.A."/>
            <person name="Stajich J.E."/>
            <person name="Spatafora J.W."/>
            <person name="Visel A."/>
            <person name="Grigoriev I.V."/>
        </authorList>
    </citation>
    <scope>NUCLEOTIDE SEQUENCE [LARGE SCALE GENOMIC DNA]</scope>
    <source>
        <strain evidence="2 3">NRRL 1336</strain>
    </source>
</reference>
<gene>
    <name evidence="2" type="ORF">BCR42DRAFT_403663</name>
</gene>
<feature type="transmembrane region" description="Helical" evidence="1">
    <location>
        <begin position="55"/>
        <end position="77"/>
    </location>
</feature>
<accession>A0A1X2IVA3</accession>
<keyword evidence="1" id="KW-1133">Transmembrane helix</keyword>
<comment type="caution">
    <text evidence="2">The sequence shown here is derived from an EMBL/GenBank/DDBJ whole genome shotgun (WGS) entry which is preliminary data.</text>
</comment>